<organism evidence="1 2">
    <name type="scientific">Nocardia vinacea</name>
    <dbReference type="NCBI Taxonomy" id="96468"/>
    <lineage>
        <taxon>Bacteria</taxon>
        <taxon>Bacillati</taxon>
        <taxon>Actinomycetota</taxon>
        <taxon>Actinomycetes</taxon>
        <taxon>Mycobacteriales</taxon>
        <taxon>Nocardiaceae</taxon>
        <taxon>Nocardia</taxon>
    </lineage>
</organism>
<dbReference type="RefSeq" id="WP_329408807.1">
    <property type="nucleotide sequence ID" value="NZ_CP109441.1"/>
</dbReference>
<evidence type="ECO:0000313" key="1">
    <source>
        <dbReference type="EMBL" id="WUV45458.1"/>
    </source>
</evidence>
<evidence type="ECO:0000313" key="2">
    <source>
        <dbReference type="Proteomes" id="UP001432062"/>
    </source>
</evidence>
<dbReference type="EMBL" id="CP109441">
    <property type="protein sequence ID" value="WUV45458.1"/>
    <property type="molecule type" value="Genomic_DNA"/>
</dbReference>
<reference evidence="1" key="1">
    <citation type="submission" date="2022-10" db="EMBL/GenBank/DDBJ databases">
        <title>The complete genomes of actinobacterial strains from the NBC collection.</title>
        <authorList>
            <person name="Joergensen T.S."/>
            <person name="Alvarez Arevalo M."/>
            <person name="Sterndorff E.B."/>
            <person name="Faurdal D."/>
            <person name="Vuksanovic O."/>
            <person name="Mourched A.-S."/>
            <person name="Charusanti P."/>
            <person name="Shaw S."/>
            <person name="Blin K."/>
            <person name="Weber T."/>
        </authorList>
    </citation>
    <scope>NUCLEOTIDE SEQUENCE</scope>
    <source>
        <strain evidence="1">NBC_01482</strain>
    </source>
</reference>
<dbReference type="Proteomes" id="UP001432062">
    <property type="component" value="Chromosome"/>
</dbReference>
<gene>
    <name evidence="1" type="ORF">OG563_41215</name>
</gene>
<proteinExistence type="predicted"/>
<keyword evidence="2" id="KW-1185">Reference proteome</keyword>
<accession>A0ABZ1YQI8</accession>
<protein>
    <submittedName>
        <fullName evidence="1">Uncharacterized protein</fullName>
    </submittedName>
</protein>
<name>A0ABZ1YQI8_9NOCA</name>
<sequence length="98" mass="11480">MIERRRVDPITIGEKAASLDIRLEDKWIPAVLYAWARIRLGRDPEWYADVAIDYRNKQVELHLIHHSACCEFGVCPGWGCWIAHWMMCRLPWTSTPGM</sequence>